<dbReference type="Pfam" id="PF02518">
    <property type="entry name" value="HATPase_c"/>
    <property type="match status" value="1"/>
</dbReference>
<dbReference type="PANTHER" id="PTHR43047">
    <property type="entry name" value="TWO-COMPONENT HISTIDINE PROTEIN KINASE"/>
    <property type="match status" value="1"/>
</dbReference>
<gene>
    <name evidence="17" type="ORF">SAMN04490244_11371</name>
</gene>
<keyword evidence="6" id="KW-0808">Transferase</keyword>
<evidence type="ECO:0000313" key="17">
    <source>
        <dbReference type="EMBL" id="SES37618.1"/>
    </source>
</evidence>
<evidence type="ECO:0000259" key="14">
    <source>
        <dbReference type="PROSITE" id="PS50109"/>
    </source>
</evidence>
<proteinExistence type="predicted"/>
<evidence type="ECO:0000256" key="9">
    <source>
        <dbReference type="ARBA" id="ARBA00022840"/>
    </source>
</evidence>
<dbReference type="Gene3D" id="3.30.450.20">
    <property type="entry name" value="PAS domain"/>
    <property type="match status" value="1"/>
</dbReference>
<dbReference type="SMART" id="SM00091">
    <property type="entry name" value="PAS"/>
    <property type="match status" value="1"/>
</dbReference>
<evidence type="ECO:0000256" key="13">
    <source>
        <dbReference type="ARBA" id="ARBA00070616"/>
    </source>
</evidence>
<dbReference type="Pfam" id="PF00512">
    <property type="entry name" value="HisKA"/>
    <property type="match status" value="1"/>
</dbReference>
<keyword evidence="18" id="KW-1185">Reference proteome</keyword>
<dbReference type="PRINTS" id="PR00344">
    <property type="entry name" value="BCTRLSENSOR"/>
</dbReference>
<evidence type="ECO:0000256" key="5">
    <source>
        <dbReference type="ARBA" id="ARBA00022553"/>
    </source>
</evidence>
<accession>A0A1H9WUK2</accession>
<feature type="domain" description="PAS" evidence="15">
    <location>
        <begin position="7"/>
        <end position="70"/>
    </location>
</feature>
<comment type="function">
    <text evidence="12">Putative oxygen sensor; modulates the activity of FixJ, a transcriptional activator of nitrogen fixation fixK gene. FixL probably acts as a kinase that phosphorylates FixJ.</text>
</comment>
<dbReference type="STRING" id="641238.SAMN04490244_11371"/>
<dbReference type="CDD" id="cd16922">
    <property type="entry name" value="HATPase_EvgS-ArcB-TorS-like"/>
    <property type="match status" value="1"/>
</dbReference>
<feature type="domain" description="PAC" evidence="16">
    <location>
        <begin position="77"/>
        <end position="127"/>
    </location>
</feature>
<dbReference type="SMART" id="SM00388">
    <property type="entry name" value="HisKA"/>
    <property type="match status" value="1"/>
</dbReference>
<dbReference type="EC" id="2.7.13.3" evidence="3"/>
<dbReference type="InterPro" id="IPR000014">
    <property type="entry name" value="PAS"/>
</dbReference>
<dbReference type="Gene3D" id="1.10.287.130">
    <property type="match status" value="1"/>
</dbReference>
<dbReference type="GO" id="GO:0005886">
    <property type="term" value="C:plasma membrane"/>
    <property type="evidence" value="ECO:0007669"/>
    <property type="project" value="UniProtKB-SubCell"/>
</dbReference>
<dbReference type="AlphaFoldDB" id="A0A1H9WUK2"/>
<dbReference type="NCBIfam" id="TIGR00229">
    <property type="entry name" value="sensory_box"/>
    <property type="match status" value="1"/>
</dbReference>
<dbReference type="InterPro" id="IPR003661">
    <property type="entry name" value="HisK_dim/P_dom"/>
</dbReference>
<dbReference type="InterPro" id="IPR005467">
    <property type="entry name" value="His_kinase_dom"/>
</dbReference>
<keyword evidence="11" id="KW-0472">Membrane</keyword>
<protein>
    <recommendedName>
        <fullName evidence="13">Sensor protein FixL</fullName>
        <ecNumber evidence="3">2.7.13.3</ecNumber>
    </recommendedName>
</protein>
<dbReference type="CDD" id="cd00082">
    <property type="entry name" value="HisKA"/>
    <property type="match status" value="1"/>
</dbReference>
<evidence type="ECO:0000256" key="7">
    <source>
        <dbReference type="ARBA" id="ARBA00022741"/>
    </source>
</evidence>
<dbReference type="GO" id="GO:0005524">
    <property type="term" value="F:ATP binding"/>
    <property type="evidence" value="ECO:0007669"/>
    <property type="project" value="UniProtKB-KW"/>
</dbReference>
<evidence type="ECO:0000256" key="11">
    <source>
        <dbReference type="ARBA" id="ARBA00023136"/>
    </source>
</evidence>
<dbReference type="SUPFAM" id="SSF55874">
    <property type="entry name" value="ATPase domain of HSP90 chaperone/DNA topoisomerase II/histidine kinase"/>
    <property type="match status" value="1"/>
</dbReference>
<dbReference type="Pfam" id="PF00989">
    <property type="entry name" value="PAS"/>
    <property type="match status" value="1"/>
</dbReference>
<dbReference type="PANTHER" id="PTHR43047:SF72">
    <property type="entry name" value="OSMOSENSING HISTIDINE PROTEIN KINASE SLN1"/>
    <property type="match status" value="1"/>
</dbReference>
<evidence type="ECO:0000256" key="1">
    <source>
        <dbReference type="ARBA" id="ARBA00000085"/>
    </source>
</evidence>
<evidence type="ECO:0000256" key="6">
    <source>
        <dbReference type="ARBA" id="ARBA00022679"/>
    </source>
</evidence>
<dbReference type="InterPro" id="IPR003594">
    <property type="entry name" value="HATPase_dom"/>
</dbReference>
<dbReference type="RefSeq" id="WP_092695990.1">
    <property type="nucleotide sequence ID" value="NZ_FOGU01000013.1"/>
</dbReference>
<dbReference type="Proteomes" id="UP000198885">
    <property type="component" value="Unassembled WGS sequence"/>
</dbReference>
<keyword evidence="4" id="KW-1003">Cell membrane</keyword>
<dbReference type="PROSITE" id="PS50112">
    <property type="entry name" value="PAS"/>
    <property type="match status" value="1"/>
</dbReference>
<dbReference type="InterPro" id="IPR035965">
    <property type="entry name" value="PAS-like_dom_sf"/>
</dbReference>
<dbReference type="FunFam" id="3.30.565.10:FF:000023">
    <property type="entry name" value="PAS domain-containing sensor histidine kinase"/>
    <property type="match status" value="1"/>
</dbReference>
<organism evidence="17 18">
    <name type="scientific">Tranquillimonas rosea</name>
    <dbReference type="NCBI Taxonomy" id="641238"/>
    <lineage>
        <taxon>Bacteria</taxon>
        <taxon>Pseudomonadati</taxon>
        <taxon>Pseudomonadota</taxon>
        <taxon>Alphaproteobacteria</taxon>
        <taxon>Rhodobacterales</taxon>
        <taxon>Roseobacteraceae</taxon>
        <taxon>Tranquillimonas</taxon>
    </lineage>
</organism>
<evidence type="ECO:0000256" key="3">
    <source>
        <dbReference type="ARBA" id="ARBA00012438"/>
    </source>
</evidence>
<dbReference type="PROSITE" id="PS50113">
    <property type="entry name" value="PAC"/>
    <property type="match status" value="1"/>
</dbReference>
<name>A0A1H9WUK2_9RHOB</name>
<dbReference type="OrthoDB" id="9795133at2"/>
<dbReference type="PROSITE" id="PS50109">
    <property type="entry name" value="HIS_KIN"/>
    <property type="match status" value="1"/>
</dbReference>
<dbReference type="SUPFAM" id="SSF47384">
    <property type="entry name" value="Homodimeric domain of signal transducing histidine kinase"/>
    <property type="match status" value="1"/>
</dbReference>
<dbReference type="InterPro" id="IPR036890">
    <property type="entry name" value="HATPase_C_sf"/>
</dbReference>
<dbReference type="GO" id="GO:0000155">
    <property type="term" value="F:phosphorelay sensor kinase activity"/>
    <property type="evidence" value="ECO:0007669"/>
    <property type="project" value="InterPro"/>
</dbReference>
<dbReference type="GO" id="GO:0009927">
    <property type="term" value="F:histidine phosphotransfer kinase activity"/>
    <property type="evidence" value="ECO:0007669"/>
    <property type="project" value="TreeGrafter"/>
</dbReference>
<keyword evidence="8" id="KW-0418">Kinase</keyword>
<dbReference type="Gene3D" id="3.30.565.10">
    <property type="entry name" value="Histidine kinase-like ATPase, C-terminal domain"/>
    <property type="match status" value="1"/>
</dbReference>
<reference evidence="17 18" key="1">
    <citation type="submission" date="2016-10" db="EMBL/GenBank/DDBJ databases">
        <authorList>
            <person name="de Groot N.N."/>
        </authorList>
    </citation>
    <scope>NUCLEOTIDE SEQUENCE [LARGE SCALE GENOMIC DNA]</scope>
    <source>
        <strain evidence="17 18">DSM 23042</strain>
    </source>
</reference>
<evidence type="ECO:0000256" key="8">
    <source>
        <dbReference type="ARBA" id="ARBA00022777"/>
    </source>
</evidence>
<evidence type="ECO:0000256" key="4">
    <source>
        <dbReference type="ARBA" id="ARBA00022475"/>
    </source>
</evidence>
<keyword evidence="10" id="KW-0902">Two-component regulatory system</keyword>
<keyword evidence="7" id="KW-0547">Nucleotide-binding</keyword>
<dbReference type="SUPFAM" id="SSF55785">
    <property type="entry name" value="PYP-like sensor domain (PAS domain)"/>
    <property type="match status" value="1"/>
</dbReference>
<dbReference type="InterPro" id="IPR000700">
    <property type="entry name" value="PAS-assoc_C"/>
</dbReference>
<keyword evidence="5" id="KW-0597">Phosphoprotein</keyword>
<dbReference type="InterPro" id="IPR036097">
    <property type="entry name" value="HisK_dim/P_sf"/>
</dbReference>
<sequence>MGYNSAILDVVADGIICIDEYGRIMTFNKSAETMFGYTADEMIGQKINVLMPASHAEWHDTYLRNYSTSGKAKLIGMRPELEGKRRDGEIFPIEVGLTEAHHEGKRVFVSVVRDITERKRVERLKAEFIATVSHELRTPLTAVYGPLSLIKSGELGTLSPAVDNATEIAVRNCQSLMKLVDDLLDFEKLSSGRLSLDSRSHQLRALVGDAVLRNQALAGSYGVTLAQRGGSVDTYIHVDEDRFQQILGNLIANALKFSEKGAAVHVEVSEGADLVKVSVTDTGIGIAEEHHDRIFKRFSQVDGSDARSAGGSGLGLAISKDLTERMGGEIGFASAAGQGATFWVSFPRAIRPDPAVVAEGAVLPA</sequence>
<dbReference type="CDD" id="cd00130">
    <property type="entry name" value="PAS"/>
    <property type="match status" value="1"/>
</dbReference>
<evidence type="ECO:0000256" key="2">
    <source>
        <dbReference type="ARBA" id="ARBA00004236"/>
    </source>
</evidence>
<evidence type="ECO:0000259" key="15">
    <source>
        <dbReference type="PROSITE" id="PS50112"/>
    </source>
</evidence>
<comment type="subcellular location">
    <subcellularLocation>
        <location evidence="2">Cell membrane</location>
    </subcellularLocation>
</comment>
<keyword evidence="9" id="KW-0067">ATP-binding</keyword>
<dbReference type="InterPro" id="IPR013767">
    <property type="entry name" value="PAS_fold"/>
</dbReference>
<feature type="domain" description="Histidine kinase" evidence="14">
    <location>
        <begin position="131"/>
        <end position="350"/>
    </location>
</feature>
<comment type="catalytic activity">
    <reaction evidence="1">
        <text>ATP + protein L-histidine = ADP + protein N-phospho-L-histidine.</text>
        <dbReference type="EC" id="2.7.13.3"/>
    </reaction>
</comment>
<dbReference type="GO" id="GO:0006355">
    <property type="term" value="P:regulation of DNA-templated transcription"/>
    <property type="evidence" value="ECO:0007669"/>
    <property type="project" value="InterPro"/>
</dbReference>
<dbReference type="FunFam" id="3.30.450.20:FF:000060">
    <property type="entry name" value="Sensor protein FixL"/>
    <property type="match status" value="1"/>
</dbReference>
<dbReference type="InterPro" id="IPR004358">
    <property type="entry name" value="Sig_transdc_His_kin-like_C"/>
</dbReference>
<evidence type="ECO:0000313" key="18">
    <source>
        <dbReference type="Proteomes" id="UP000198885"/>
    </source>
</evidence>
<evidence type="ECO:0000256" key="10">
    <source>
        <dbReference type="ARBA" id="ARBA00023012"/>
    </source>
</evidence>
<dbReference type="EMBL" id="FOGU01000013">
    <property type="protein sequence ID" value="SES37618.1"/>
    <property type="molecule type" value="Genomic_DNA"/>
</dbReference>
<dbReference type="SMART" id="SM00387">
    <property type="entry name" value="HATPase_c"/>
    <property type="match status" value="1"/>
</dbReference>
<evidence type="ECO:0000256" key="12">
    <source>
        <dbReference type="ARBA" id="ARBA00059827"/>
    </source>
</evidence>
<evidence type="ECO:0000259" key="16">
    <source>
        <dbReference type="PROSITE" id="PS50113"/>
    </source>
</evidence>